<dbReference type="Proteomes" id="UP000501812">
    <property type="component" value="Chromosome"/>
</dbReference>
<proteinExistence type="predicted"/>
<dbReference type="InterPro" id="IPR000253">
    <property type="entry name" value="FHA_dom"/>
</dbReference>
<dbReference type="InterPro" id="IPR008984">
    <property type="entry name" value="SMAD_FHA_dom_sf"/>
</dbReference>
<evidence type="ECO:0000259" key="1">
    <source>
        <dbReference type="PROSITE" id="PS50006"/>
    </source>
</evidence>
<dbReference type="SMART" id="SM00240">
    <property type="entry name" value="FHA"/>
    <property type="match status" value="1"/>
</dbReference>
<dbReference type="SUPFAM" id="SSF49879">
    <property type="entry name" value="SMAD/FHA domain"/>
    <property type="match status" value="1"/>
</dbReference>
<keyword evidence="4" id="KW-1185">Reference proteome</keyword>
<dbReference type="Pfam" id="PF00498">
    <property type="entry name" value="FHA"/>
    <property type="match status" value="1"/>
</dbReference>
<name>A0A858RR48_9BACT</name>
<dbReference type="GO" id="GO:0004016">
    <property type="term" value="F:adenylate cyclase activity"/>
    <property type="evidence" value="ECO:0007669"/>
    <property type="project" value="UniProtKB-ARBA"/>
</dbReference>
<dbReference type="InterPro" id="IPR029787">
    <property type="entry name" value="Nucleotide_cyclase"/>
</dbReference>
<dbReference type="GO" id="GO:0009190">
    <property type="term" value="P:cyclic nucleotide biosynthetic process"/>
    <property type="evidence" value="ECO:0007669"/>
    <property type="project" value="InterPro"/>
</dbReference>
<dbReference type="EMBL" id="CP051774">
    <property type="protein sequence ID" value="QJE98403.1"/>
    <property type="molecule type" value="Genomic_DNA"/>
</dbReference>
<dbReference type="RefSeq" id="WP_169456889.1">
    <property type="nucleotide sequence ID" value="NZ_CP051774.1"/>
</dbReference>
<organism evidence="3 4">
    <name type="scientific">Luteolibacter luteus</name>
    <dbReference type="NCBI Taxonomy" id="2728835"/>
    <lineage>
        <taxon>Bacteria</taxon>
        <taxon>Pseudomonadati</taxon>
        <taxon>Verrucomicrobiota</taxon>
        <taxon>Verrucomicrobiia</taxon>
        <taxon>Verrucomicrobiales</taxon>
        <taxon>Verrucomicrobiaceae</taxon>
        <taxon>Luteolibacter</taxon>
    </lineage>
</organism>
<dbReference type="SUPFAM" id="SSF55073">
    <property type="entry name" value="Nucleotide cyclase"/>
    <property type="match status" value="1"/>
</dbReference>
<dbReference type="InterPro" id="IPR001054">
    <property type="entry name" value="A/G_cyclase"/>
</dbReference>
<dbReference type="PANTHER" id="PTHR43081:SF1">
    <property type="entry name" value="ADENYLATE CYCLASE, TERMINAL-DIFFERENTIATION SPECIFIC"/>
    <property type="match status" value="1"/>
</dbReference>
<dbReference type="GO" id="GO:0035556">
    <property type="term" value="P:intracellular signal transduction"/>
    <property type="evidence" value="ECO:0007669"/>
    <property type="project" value="InterPro"/>
</dbReference>
<feature type="domain" description="FHA" evidence="1">
    <location>
        <begin position="23"/>
        <end position="72"/>
    </location>
</feature>
<dbReference type="AlphaFoldDB" id="A0A858RR48"/>
<sequence>MNFSPGKLCDDTSGQEFPLDSLNVIGRTRESGIMVDDPRVSRRHAMIRQQDDGYWFLDLGSTNGSYINGKRVTTSQRLSPGDMIRISERHFRFDGDRCILRGDGETTLSDRTIIDVRMGEVVMLVSDIQGFTKLSEKLSPDQLAPVIGSWYHLADRILADHGATIDKFIGDCVLGYWQETTPAARLAALKAAHEMGQACATVQEQHHGLLGTTGLTFRSGTGVHMGSAAYGAIGPGEFTLIGDAVNLTFRLEALTREVDHNVLLSSELLSGWQEGRDCCRCLGPHHVKGRDHTVEVYALERAPASTHSV</sequence>
<evidence type="ECO:0000259" key="2">
    <source>
        <dbReference type="PROSITE" id="PS50125"/>
    </source>
</evidence>
<dbReference type="PROSITE" id="PS50006">
    <property type="entry name" value="FHA_DOMAIN"/>
    <property type="match status" value="1"/>
</dbReference>
<reference evidence="3 4" key="1">
    <citation type="submission" date="2020-04" db="EMBL/GenBank/DDBJ databases">
        <title>Luteolibacter sp. G-1-1-1 isolated from soil.</title>
        <authorList>
            <person name="Dahal R.H."/>
        </authorList>
    </citation>
    <scope>NUCLEOTIDE SEQUENCE [LARGE SCALE GENOMIC DNA]</scope>
    <source>
        <strain evidence="3 4">G-1-1-1</strain>
    </source>
</reference>
<gene>
    <name evidence="3" type="ORF">HHL09_22310</name>
</gene>
<dbReference type="CDD" id="cd00060">
    <property type="entry name" value="FHA"/>
    <property type="match status" value="1"/>
</dbReference>
<dbReference type="KEGG" id="luo:HHL09_22310"/>
<evidence type="ECO:0000313" key="4">
    <source>
        <dbReference type="Proteomes" id="UP000501812"/>
    </source>
</evidence>
<dbReference type="CDD" id="cd07302">
    <property type="entry name" value="CHD"/>
    <property type="match status" value="1"/>
</dbReference>
<accession>A0A858RR48</accession>
<feature type="domain" description="Guanylate cyclase" evidence="2">
    <location>
        <begin position="122"/>
        <end position="252"/>
    </location>
</feature>
<dbReference type="Pfam" id="PF00211">
    <property type="entry name" value="Guanylate_cyc"/>
    <property type="match status" value="1"/>
</dbReference>
<dbReference type="PANTHER" id="PTHR43081">
    <property type="entry name" value="ADENYLATE CYCLASE, TERMINAL-DIFFERENTIATION SPECIFIC-RELATED"/>
    <property type="match status" value="1"/>
</dbReference>
<dbReference type="Gene3D" id="3.30.70.1230">
    <property type="entry name" value="Nucleotide cyclase"/>
    <property type="match status" value="1"/>
</dbReference>
<protein>
    <submittedName>
        <fullName evidence="3">Adenylate/guanylate cyclase domain-containing protein</fullName>
    </submittedName>
</protein>
<dbReference type="InterPro" id="IPR050697">
    <property type="entry name" value="Adenylyl/Guanylyl_Cyclase_3/4"/>
</dbReference>
<dbReference type="Gene3D" id="2.60.200.20">
    <property type="match status" value="1"/>
</dbReference>
<dbReference type="SMART" id="SM00044">
    <property type="entry name" value="CYCc"/>
    <property type="match status" value="1"/>
</dbReference>
<evidence type="ECO:0000313" key="3">
    <source>
        <dbReference type="EMBL" id="QJE98403.1"/>
    </source>
</evidence>
<dbReference type="PROSITE" id="PS50125">
    <property type="entry name" value="GUANYLATE_CYCLASE_2"/>
    <property type="match status" value="1"/>
</dbReference>